<keyword evidence="6" id="KW-1185">Reference proteome</keyword>
<dbReference type="GO" id="GO:0004497">
    <property type="term" value="F:monooxygenase activity"/>
    <property type="evidence" value="ECO:0007669"/>
    <property type="project" value="UniProtKB-KW"/>
</dbReference>
<dbReference type="InterPro" id="IPR002938">
    <property type="entry name" value="FAD-bd"/>
</dbReference>
<feature type="domain" description="FAD-binding" evidence="4">
    <location>
        <begin position="9"/>
        <end position="339"/>
    </location>
</feature>
<dbReference type="InterPro" id="IPR050641">
    <property type="entry name" value="RIFMO-like"/>
</dbReference>
<evidence type="ECO:0000259" key="4">
    <source>
        <dbReference type="Pfam" id="PF01494"/>
    </source>
</evidence>
<keyword evidence="5" id="KW-0560">Oxidoreductase</keyword>
<keyword evidence="2" id="KW-0285">Flavoprotein</keyword>
<sequence length="509" mass="53988">MPSNNHMDPVIIAGAGPTGLTLAAELRRGGIEVLLLEQRPHRHVPGSRAAGMQPRTLELLDQRGVVASFLAGGPPAPDLSSFAGITVDYSGLPTRFPYLLNIFQADAEQLLENVAAELGAPARWSTEVTGFEQDATGVDVMVVGPDGPETMRASYLVACDGGRSTVRKLTGVEFSGTDATTVSLTGDVELADPPPQRLFLDRRELGTISAMQFRPGWFRVQTSEAERHAAPGVPVTLEELRASARRVAGTDFGMHSPRWLSRFDDATRQVRRYRMGRVLLAGDAAHIHFPYGGLGMNMGMQDACNLGWKLAAVLRGETTDALLDTYHEERHAVGAATLKLTRAQSALLGPGGSVSELHAVFTRLIGMNEVNTYLAATLSGLDIRYPGAGDHPLLGRRVPDAVLDIGGEATSIYRLLHPAKPVLLDLSGAAMFDAAVAGWAGRITVVTATGDTAPWTLADGRTAAAPSAVLIRPDGYAAWISDGVPDLAALRRALTTWCGAAADRAPAVS</sequence>
<dbReference type="Pfam" id="PF21274">
    <property type="entry name" value="Rng_hyd_C"/>
    <property type="match status" value="1"/>
</dbReference>
<evidence type="ECO:0000313" key="5">
    <source>
        <dbReference type="EMBL" id="GAA5057759.1"/>
    </source>
</evidence>
<dbReference type="PANTHER" id="PTHR43004">
    <property type="entry name" value="TRK SYSTEM POTASSIUM UPTAKE PROTEIN"/>
    <property type="match status" value="1"/>
</dbReference>
<dbReference type="RefSeq" id="WP_345496726.1">
    <property type="nucleotide sequence ID" value="NZ_BAABJM010000003.1"/>
</dbReference>
<dbReference type="Gene3D" id="3.30.70.2450">
    <property type="match status" value="1"/>
</dbReference>
<accession>A0ABP9KIS3</accession>
<dbReference type="PRINTS" id="PR00420">
    <property type="entry name" value="RNGMNOXGNASE"/>
</dbReference>
<proteinExistence type="predicted"/>
<name>A0ABP9KIS3_9NOCA</name>
<keyword evidence="5" id="KW-0503">Monooxygenase</keyword>
<reference evidence="6" key="1">
    <citation type="journal article" date="2019" name="Int. J. Syst. Evol. Microbiol.">
        <title>The Global Catalogue of Microorganisms (GCM) 10K type strain sequencing project: providing services to taxonomists for standard genome sequencing and annotation.</title>
        <authorList>
            <consortium name="The Broad Institute Genomics Platform"/>
            <consortium name="The Broad Institute Genome Sequencing Center for Infectious Disease"/>
            <person name="Wu L."/>
            <person name="Ma J."/>
        </authorList>
    </citation>
    <scope>NUCLEOTIDE SEQUENCE [LARGE SCALE GENOMIC DNA]</scope>
    <source>
        <strain evidence="6">JCM 18298</strain>
    </source>
</reference>
<gene>
    <name evidence="5" type="ORF">GCM10023318_36380</name>
</gene>
<evidence type="ECO:0000256" key="2">
    <source>
        <dbReference type="ARBA" id="ARBA00022630"/>
    </source>
</evidence>
<dbReference type="EMBL" id="BAABJM010000003">
    <property type="protein sequence ID" value="GAA5057759.1"/>
    <property type="molecule type" value="Genomic_DNA"/>
</dbReference>
<evidence type="ECO:0000256" key="1">
    <source>
        <dbReference type="ARBA" id="ARBA00001974"/>
    </source>
</evidence>
<evidence type="ECO:0000313" key="6">
    <source>
        <dbReference type="Proteomes" id="UP001500603"/>
    </source>
</evidence>
<comment type="cofactor">
    <cofactor evidence="1">
        <name>FAD</name>
        <dbReference type="ChEBI" id="CHEBI:57692"/>
    </cofactor>
</comment>
<dbReference type="InterPro" id="IPR036188">
    <property type="entry name" value="FAD/NAD-bd_sf"/>
</dbReference>
<organism evidence="5 6">
    <name type="scientific">Nocardia callitridis</name>
    <dbReference type="NCBI Taxonomy" id="648753"/>
    <lineage>
        <taxon>Bacteria</taxon>
        <taxon>Bacillati</taxon>
        <taxon>Actinomycetota</taxon>
        <taxon>Actinomycetes</taxon>
        <taxon>Mycobacteriales</taxon>
        <taxon>Nocardiaceae</taxon>
        <taxon>Nocardia</taxon>
    </lineage>
</organism>
<dbReference type="Gene3D" id="3.50.50.60">
    <property type="entry name" value="FAD/NAD(P)-binding domain"/>
    <property type="match status" value="1"/>
</dbReference>
<dbReference type="Proteomes" id="UP001500603">
    <property type="component" value="Unassembled WGS sequence"/>
</dbReference>
<comment type="caution">
    <text evidence="5">The sequence shown here is derived from an EMBL/GenBank/DDBJ whole genome shotgun (WGS) entry which is preliminary data.</text>
</comment>
<protein>
    <submittedName>
        <fullName evidence="5">FAD-dependent monooxygenase</fullName>
    </submittedName>
</protein>
<dbReference type="SUPFAM" id="SSF51905">
    <property type="entry name" value="FAD/NAD(P)-binding domain"/>
    <property type="match status" value="1"/>
</dbReference>
<dbReference type="PANTHER" id="PTHR43004:SF19">
    <property type="entry name" value="BINDING MONOOXYGENASE, PUTATIVE (JCVI)-RELATED"/>
    <property type="match status" value="1"/>
</dbReference>
<dbReference type="Gene3D" id="3.40.30.120">
    <property type="match status" value="1"/>
</dbReference>
<dbReference type="Pfam" id="PF01494">
    <property type="entry name" value="FAD_binding_3"/>
    <property type="match status" value="1"/>
</dbReference>
<keyword evidence="3" id="KW-0274">FAD</keyword>
<evidence type="ECO:0000256" key="3">
    <source>
        <dbReference type="ARBA" id="ARBA00022827"/>
    </source>
</evidence>